<dbReference type="GO" id="GO:0050821">
    <property type="term" value="P:protein stabilization"/>
    <property type="evidence" value="ECO:0007669"/>
    <property type="project" value="TreeGrafter"/>
</dbReference>
<feature type="signal peptide" evidence="4">
    <location>
        <begin position="1"/>
        <end position="27"/>
    </location>
</feature>
<gene>
    <name evidence="5" type="ORF">BN8_05441</name>
</gene>
<dbReference type="SMART" id="SM00935">
    <property type="entry name" value="OmpH"/>
    <property type="match status" value="1"/>
</dbReference>
<proteinExistence type="inferred from homology"/>
<dbReference type="STRING" id="1185876.BN8_05441"/>
<evidence type="ECO:0000256" key="4">
    <source>
        <dbReference type="SAM" id="SignalP"/>
    </source>
</evidence>
<dbReference type="eggNOG" id="COG2825">
    <property type="taxonomic scope" value="Bacteria"/>
</dbReference>
<evidence type="ECO:0000256" key="1">
    <source>
        <dbReference type="ARBA" id="ARBA00009091"/>
    </source>
</evidence>
<feature type="region of interest" description="Disordered" evidence="3">
    <location>
        <begin position="182"/>
        <end position="216"/>
    </location>
</feature>
<dbReference type="AlphaFoldDB" id="I2GQE8"/>
<dbReference type="SUPFAM" id="SSF111384">
    <property type="entry name" value="OmpH-like"/>
    <property type="match status" value="1"/>
</dbReference>
<reference evidence="5 6" key="1">
    <citation type="journal article" date="2012" name="J. Bacteriol.">
        <title>Genome Sequence of the Filamentous Bacterium Fibrisoma limi BUZ 3T.</title>
        <authorList>
            <person name="Filippini M."/>
            <person name="Qi W."/>
            <person name="Jaenicke S."/>
            <person name="Goesmann A."/>
            <person name="Smits T.H."/>
            <person name="Bagheri H.C."/>
        </authorList>
    </citation>
    <scope>NUCLEOTIDE SEQUENCE [LARGE SCALE GENOMIC DNA]</scope>
    <source>
        <strain evidence="6">BUZ 3T</strain>
    </source>
</reference>
<dbReference type="EMBL" id="CAIT01000009">
    <property type="protein sequence ID" value="CCH56126.1"/>
    <property type="molecule type" value="Genomic_DNA"/>
</dbReference>
<evidence type="ECO:0000256" key="2">
    <source>
        <dbReference type="ARBA" id="ARBA00022729"/>
    </source>
</evidence>
<feature type="chain" id="PRO_5003658657" evidence="4">
    <location>
        <begin position="28"/>
        <end position="216"/>
    </location>
</feature>
<comment type="caution">
    <text evidence="5">The sequence shown here is derived from an EMBL/GenBank/DDBJ whole genome shotgun (WGS) entry which is preliminary data.</text>
</comment>
<accession>I2GQE8</accession>
<keyword evidence="2 4" id="KW-0732">Signal</keyword>
<evidence type="ECO:0000313" key="6">
    <source>
        <dbReference type="Proteomes" id="UP000009309"/>
    </source>
</evidence>
<sequence>MSNPLVMKKAIFFVLLCSVWLAAPARAQKFGYVDTEFIFSKMPEYQKALGEIDKFTDKWSKDIQDKYLEIDKLQKAYQAEEILLTEEMKRERQRVISDREREAREYNNKVFGYQGLLFEKKKELMKAPMELVNRAIEKVSLQRKLDFMFDKASDFVMLYTNPRHDYTDYVMEELGLDADSKAKKSTAVNNSPTTTTPGAGTPAPGDPANKSTTRPK</sequence>
<dbReference type="Pfam" id="PF03938">
    <property type="entry name" value="OmpH"/>
    <property type="match status" value="1"/>
</dbReference>
<dbReference type="GO" id="GO:0051082">
    <property type="term" value="F:unfolded protein binding"/>
    <property type="evidence" value="ECO:0007669"/>
    <property type="project" value="InterPro"/>
</dbReference>
<dbReference type="Gene3D" id="3.30.910.20">
    <property type="entry name" value="Skp domain"/>
    <property type="match status" value="1"/>
</dbReference>
<dbReference type="GO" id="GO:0005829">
    <property type="term" value="C:cytosol"/>
    <property type="evidence" value="ECO:0007669"/>
    <property type="project" value="TreeGrafter"/>
</dbReference>
<dbReference type="InterPro" id="IPR005632">
    <property type="entry name" value="Chaperone_Skp"/>
</dbReference>
<dbReference type="PANTHER" id="PTHR35089">
    <property type="entry name" value="CHAPERONE PROTEIN SKP"/>
    <property type="match status" value="1"/>
</dbReference>
<name>I2GQE8_9BACT</name>
<protein>
    <submittedName>
        <fullName evidence="5">Outer membrane chaperone Skp (OmpH)</fullName>
    </submittedName>
</protein>
<keyword evidence="6" id="KW-1185">Reference proteome</keyword>
<comment type="similarity">
    <text evidence="1">Belongs to the Skp family.</text>
</comment>
<evidence type="ECO:0000313" key="5">
    <source>
        <dbReference type="EMBL" id="CCH56126.1"/>
    </source>
</evidence>
<evidence type="ECO:0000256" key="3">
    <source>
        <dbReference type="SAM" id="MobiDB-lite"/>
    </source>
</evidence>
<feature type="compositionally biased region" description="Low complexity" evidence="3">
    <location>
        <begin position="192"/>
        <end position="208"/>
    </location>
</feature>
<dbReference type="InterPro" id="IPR024930">
    <property type="entry name" value="Skp_dom_sf"/>
</dbReference>
<organism evidence="5 6">
    <name type="scientific">Fibrisoma limi BUZ 3</name>
    <dbReference type="NCBI Taxonomy" id="1185876"/>
    <lineage>
        <taxon>Bacteria</taxon>
        <taxon>Pseudomonadati</taxon>
        <taxon>Bacteroidota</taxon>
        <taxon>Cytophagia</taxon>
        <taxon>Cytophagales</taxon>
        <taxon>Spirosomataceae</taxon>
        <taxon>Fibrisoma</taxon>
    </lineage>
</organism>
<dbReference type="PANTHER" id="PTHR35089:SF1">
    <property type="entry name" value="CHAPERONE PROTEIN SKP"/>
    <property type="match status" value="1"/>
</dbReference>
<dbReference type="Proteomes" id="UP000009309">
    <property type="component" value="Unassembled WGS sequence"/>
</dbReference>